<keyword evidence="3" id="KW-0804">Transcription</keyword>
<dbReference type="CDD" id="cd01392">
    <property type="entry name" value="HTH_LacI"/>
    <property type="match status" value="1"/>
</dbReference>
<keyword evidence="6" id="KW-1185">Reference proteome</keyword>
<dbReference type="SUPFAM" id="SSF53822">
    <property type="entry name" value="Periplasmic binding protein-like I"/>
    <property type="match status" value="1"/>
</dbReference>
<dbReference type="PANTHER" id="PTHR30146">
    <property type="entry name" value="LACI-RELATED TRANSCRIPTIONAL REPRESSOR"/>
    <property type="match status" value="1"/>
</dbReference>
<evidence type="ECO:0000259" key="4">
    <source>
        <dbReference type="PROSITE" id="PS50932"/>
    </source>
</evidence>
<dbReference type="Gene3D" id="3.40.50.2300">
    <property type="match status" value="2"/>
</dbReference>
<dbReference type="GO" id="GO:0000976">
    <property type="term" value="F:transcription cis-regulatory region binding"/>
    <property type="evidence" value="ECO:0007669"/>
    <property type="project" value="TreeGrafter"/>
</dbReference>
<evidence type="ECO:0000256" key="3">
    <source>
        <dbReference type="ARBA" id="ARBA00023163"/>
    </source>
</evidence>
<dbReference type="InterPro" id="IPR010982">
    <property type="entry name" value="Lambda_DNA-bd_dom_sf"/>
</dbReference>
<keyword evidence="1" id="KW-0805">Transcription regulation</keyword>
<evidence type="ECO:0000256" key="1">
    <source>
        <dbReference type="ARBA" id="ARBA00023015"/>
    </source>
</evidence>
<dbReference type="PATRIC" id="fig|518634.7.peg.1309"/>
<dbReference type="Gene3D" id="1.10.260.40">
    <property type="entry name" value="lambda repressor-like DNA-binding domains"/>
    <property type="match status" value="1"/>
</dbReference>
<dbReference type="InterPro" id="IPR000843">
    <property type="entry name" value="HTH_LacI"/>
</dbReference>
<accession>D4BQD8</accession>
<proteinExistence type="predicted"/>
<dbReference type="PANTHER" id="PTHR30146:SF153">
    <property type="entry name" value="LACTOSE OPERON REPRESSOR"/>
    <property type="match status" value="1"/>
</dbReference>
<evidence type="ECO:0000256" key="2">
    <source>
        <dbReference type="ARBA" id="ARBA00023125"/>
    </source>
</evidence>
<reference evidence="5 6" key="1">
    <citation type="submission" date="2010-02" db="EMBL/GenBank/DDBJ databases">
        <authorList>
            <person name="Weinstock G."/>
            <person name="Sodergren E."/>
            <person name="Clifton S."/>
            <person name="Fulton L."/>
            <person name="Fulton B."/>
            <person name="Courtney L."/>
            <person name="Fronick C."/>
            <person name="Harrison M."/>
            <person name="Strong C."/>
            <person name="Farmer C."/>
            <person name="Delahaunty K."/>
            <person name="Markovic C."/>
            <person name="Hall O."/>
            <person name="Minx P."/>
            <person name="Tomlinson C."/>
            <person name="Mitreva M."/>
            <person name="Nelson J."/>
            <person name="Hou S."/>
            <person name="Wollam A."/>
            <person name="Pepin K.H."/>
            <person name="Johnson M."/>
            <person name="Bhonagiri V."/>
            <person name="Zhang X."/>
            <person name="Suruliraj S."/>
            <person name="Warren W."/>
            <person name="Chinwalla A."/>
            <person name="Mardis E.R."/>
            <person name="Wilson R.K."/>
        </authorList>
    </citation>
    <scope>NUCLEOTIDE SEQUENCE [LARGE SCALE GENOMIC DNA]</scope>
    <source>
        <strain evidence="5 6">DSM 20213</strain>
    </source>
</reference>
<feature type="domain" description="HTH lacI-type" evidence="4">
    <location>
        <begin position="88"/>
        <end position="138"/>
    </location>
</feature>
<dbReference type="InterPro" id="IPR046335">
    <property type="entry name" value="LacI/GalR-like_sensor"/>
</dbReference>
<comment type="caution">
    <text evidence="5">The sequence shown here is derived from an EMBL/GenBank/DDBJ whole genome shotgun (WGS) entry which is preliminary data.</text>
</comment>
<dbReference type="InterPro" id="IPR028082">
    <property type="entry name" value="Peripla_BP_I"/>
</dbReference>
<dbReference type="SUPFAM" id="SSF47413">
    <property type="entry name" value="lambda repressor-like DNA-binding domains"/>
    <property type="match status" value="1"/>
</dbReference>
<dbReference type="STRING" id="1685.RY69_20"/>
<dbReference type="GO" id="GO:0003700">
    <property type="term" value="F:DNA-binding transcription factor activity"/>
    <property type="evidence" value="ECO:0007669"/>
    <property type="project" value="TreeGrafter"/>
</dbReference>
<organism evidence="5 6">
    <name type="scientific">Bifidobacterium breve DSM 20213 = JCM 1192</name>
    <dbReference type="NCBI Taxonomy" id="518634"/>
    <lineage>
        <taxon>Bacteria</taxon>
        <taxon>Bacillati</taxon>
        <taxon>Actinomycetota</taxon>
        <taxon>Actinomycetes</taxon>
        <taxon>Bifidobacteriales</taxon>
        <taxon>Bifidobacteriaceae</taxon>
        <taxon>Bifidobacterium</taxon>
    </lineage>
</organism>
<dbReference type="HOGENOM" id="CLU_037628_6_4_11"/>
<dbReference type="AlphaFoldDB" id="D4BQD8"/>
<dbReference type="Pfam" id="PF13377">
    <property type="entry name" value="Peripla_BP_3"/>
    <property type="match status" value="1"/>
</dbReference>
<evidence type="ECO:0000313" key="5">
    <source>
        <dbReference type="EMBL" id="EFE88434.1"/>
    </source>
</evidence>
<keyword evidence="2" id="KW-0238">DNA-binding</keyword>
<dbReference type="PROSITE" id="PS00356">
    <property type="entry name" value="HTH_LACI_1"/>
    <property type="match status" value="1"/>
</dbReference>
<dbReference type="Pfam" id="PF00356">
    <property type="entry name" value="LacI"/>
    <property type="match status" value="1"/>
</dbReference>
<dbReference type="Proteomes" id="UP000003191">
    <property type="component" value="Unassembled WGS sequence"/>
</dbReference>
<gene>
    <name evidence="5" type="ORF">BIFBRE_04308</name>
</gene>
<protein>
    <submittedName>
        <fullName evidence="5">Sugar-binding domain protein</fullName>
    </submittedName>
</protein>
<name>D4BQD8_BIFBR</name>
<dbReference type="CDD" id="cd06296">
    <property type="entry name" value="PBP1_CatR-like"/>
    <property type="match status" value="1"/>
</dbReference>
<dbReference type="SMART" id="SM00354">
    <property type="entry name" value="HTH_LACI"/>
    <property type="match status" value="1"/>
</dbReference>
<sequence length="416" mass="45618">MVLMCSGSFAWCEPTAISYVRIKKFASLFAKIFIQGRTKGKKTRNCYGTMRHNGGNIDEIISVIKRRISKGEAPMANDTSTHKLKVGELAKIAGVSASTVSKVINGRPGISDETRRQVEQILKDHGYSRPLVNTKLSPTIELVVEYIEHNGTMELIKYASYWAQQAGLAITVTQTNHGDATEDCFRGIIDRNPQGVIMQQMGGLTTQAKSLLKTRSIPVVIIDPIDTVDSDVMSVSIDNWTAGYQAGKHLLSLGHRRIAVIRGPANLQTSIARYSGFTAALQQAGVDLPESYIEQGDYFPAETSYEAACRLLELTDRPTAIFCCNDLSAVSTYRAAREHKIALPKQLSVMGFDDIFPAGQLMPSLTSVHQPFSEIAQRAVQMIIDSRKGNQGDMHVILPTSVVTRESTVPPQSSAR</sequence>
<evidence type="ECO:0000313" key="6">
    <source>
        <dbReference type="Proteomes" id="UP000003191"/>
    </source>
</evidence>
<dbReference type="PROSITE" id="PS50932">
    <property type="entry name" value="HTH_LACI_2"/>
    <property type="match status" value="1"/>
</dbReference>
<dbReference type="EMBL" id="ACCG02000012">
    <property type="protein sequence ID" value="EFE88434.1"/>
    <property type="molecule type" value="Genomic_DNA"/>
</dbReference>